<evidence type="ECO:0000313" key="6">
    <source>
        <dbReference type="Proteomes" id="UP000271974"/>
    </source>
</evidence>
<dbReference type="CDD" id="cd23576">
    <property type="entry name" value="TFP_LU_ECD_BAMBI"/>
    <property type="match status" value="1"/>
</dbReference>
<organism evidence="5 6">
    <name type="scientific">Elysia chlorotica</name>
    <name type="common">Eastern emerald elysia</name>
    <name type="synonym">Sea slug</name>
    <dbReference type="NCBI Taxonomy" id="188477"/>
    <lineage>
        <taxon>Eukaryota</taxon>
        <taxon>Metazoa</taxon>
        <taxon>Spiralia</taxon>
        <taxon>Lophotrochozoa</taxon>
        <taxon>Mollusca</taxon>
        <taxon>Gastropoda</taxon>
        <taxon>Heterobranchia</taxon>
        <taxon>Euthyneura</taxon>
        <taxon>Panpulmonata</taxon>
        <taxon>Sacoglossa</taxon>
        <taxon>Placobranchoidea</taxon>
        <taxon>Plakobranchidae</taxon>
        <taxon>Elysia</taxon>
    </lineage>
</organism>
<accession>A0A433TIP9</accession>
<proteinExistence type="predicted"/>
<feature type="compositionally biased region" description="Low complexity" evidence="1">
    <location>
        <begin position="380"/>
        <end position="394"/>
    </location>
</feature>
<evidence type="ECO:0000256" key="1">
    <source>
        <dbReference type="SAM" id="MobiDB-lite"/>
    </source>
</evidence>
<evidence type="ECO:0000259" key="3">
    <source>
        <dbReference type="Pfam" id="PF06211"/>
    </source>
</evidence>
<evidence type="ECO:0000259" key="4">
    <source>
        <dbReference type="Pfam" id="PF19337"/>
    </source>
</evidence>
<dbReference type="STRING" id="188477.A0A433TIP9"/>
<dbReference type="OrthoDB" id="5914644at2759"/>
<keyword evidence="6" id="KW-1185">Reference proteome</keyword>
<dbReference type="InterPro" id="IPR045807">
    <property type="entry name" value="BAMBI_N"/>
</dbReference>
<feature type="compositionally biased region" description="Polar residues" evidence="1">
    <location>
        <begin position="367"/>
        <end position="379"/>
    </location>
</feature>
<keyword evidence="2" id="KW-1133">Transmembrane helix</keyword>
<dbReference type="Pfam" id="PF06211">
    <property type="entry name" value="BAMBI"/>
    <property type="match status" value="1"/>
</dbReference>
<feature type="non-terminal residue" evidence="5">
    <location>
        <position position="1"/>
    </location>
</feature>
<name>A0A433TIP9_ELYCH</name>
<keyword evidence="2" id="KW-0472">Membrane</keyword>
<feature type="region of interest" description="Disordered" evidence="1">
    <location>
        <begin position="367"/>
        <end position="434"/>
    </location>
</feature>
<protein>
    <recommendedName>
        <fullName evidence="7">BMP and activin membrane-bound inhibitor homolog</fullName>
    </recommendedName>
</protein>
<dbReference type="EMBL" id="RQTK01000339">
    <property type="protein sequence ID" value="RUS81391.1"/>
    <property type="molecule type" value="Genomic_DNA"/>
</dbReference>
<gene>
    <name evidence="5" type="ORF">EGW08_010829</name>
</gene>
<evidence type="ECO:0000313" key="5">
    <source>
        <dbReference type="EMBL" id="RUS81391.1"/>
    </source>
</evidence>
<evidence type="ECO:0008006" key="7">
    <source>
        <dbReference type="Google" id="ProtNLM"/>
    </source>
</evidence>
<keyword evidence="2" id="KW-0812">Transmembrane</keyword>
<dbReference type="Proteomes" id="UP000271974">
    <property type="component" value="Unassembled WGS sequence"/>
</dbReference>
<evidence type="ECO:0000256" key="2">
    <source>
        <dbReference type="SAM" id="Phobius"/>
    </source>
</evidence>
<reference evidence="5 6" key="1">
    <citation type="submission" date="2019-01" db="EMBL/GenBank/DDBJ databases">
        <title>A draft genome assembly of the solar-powered sea slug Elysia chlorotica.</title>
        <authorList>
            <person name="Cai H."/>
            <person name="Li Q."/>
            <person name="Fang X."/>
            <person name="Li J."/>
            <person name="Curtis N.E."/>
            <person name="Altenburger A."/>
            <person name="Shibata T."/>
            <person name="Feng M."/>
            <person name="Maeda T."/>
            <person name="Schwartz J.A."/>
            <person name="Shigenobu S."/>
            <person name="Lundholm N."/>
            <person name="Nishiyama T."/>
            <person name="Yang H."/>
            <person name="Hasebe M."/>
            <person name="Li S."/>
            <person name="Pierce S.K."/>
            <person name="Wang J."/>
        </authorList>
    </citation>
    <scope>NUCLEOTIDE SEQUENCE [LARGE SCALE GENOMIC DNA]</scope>
    <source>
        <strain evidence="5">EC2010</strain>
        <tissue evidence="5">Whole organism of an adult</tissue>
    </source>
</reference>
<sequence length="477" mass="50979">LSTSSGELRCHCNESGCVATGYMCKSQAGQCYTALEVRGEDTHLTHGCLDSLPSHHRALCQRVADPAGPSAGATASRLAGDGDPQGGDSSAPTLLCCTEHMCNYREDTDIGVNLMPKHNSTYRRGGLAKINEGSVYARDHHSARRRDDEADRDLWFKAAVIAVPIAGGFILVLLVLLAVRMLRSDSTRHRRLIQIRRERSLTKAQMYISEHFMGGAGTSTSIGVKNKLQHSSLFSEKPQQHPHRESYSIYSEKIPASSAALTVSSARAASNHGGGSVTAPRGSSDNSNVFSSTGSSICKNSSNASSSGGHNNTGGFTSDICCTDERPCCGGLCSVQRETQTRHCEACNNKRRSLSSFNTTYCRCSKTCHSNPSDCASSPKSTSAIKTPISSSSNSEEDLSAGRQPKSSSHARHSPCSFSTDSPPIINPGGGVLSTDKYSEIPAHLNSAPSNNCDHNQYRTVVAHWDKTNPRAPTALL</sequence>
<dbReference type="InterPro" id="IPR045806">
    <property type="entry name" value="BAMBI_C"/>
</dbReference>
<feature type="domain" description="BMP and activin membrane-bound inhibitor C-terminal" evidence="4">
    <location>
        <begin position="148"/>
        <end position="203"/>
    </location>
</feature>
<feature type="region of interest" description="Disordered" evidence="1">
    <location>
        <begin position="269"/>
        <end position="288"/>
    </location>
</feature>
<dbReference type="Pfam" id="PF19337">
    <property type="entry name" value="BAMBI_C"/>
    <property type="match status" value="1"/>
</dbReference>
<feature type="transmembrane region" description="Helical" evidence="2">
    <location>
        <begin position="154"/>
        <end position="182"/>
    </location>
</feature>
<dbReference type="AlphaFoldDB" id="A0A433TIP9"/>
<feature type="domain" description="BMP and activin membrane-bound inhibitor N-terminal" evidence="3">
    <location>
        <begin position="5"/>
        <end position="106"/>
    </location>
</feature>
<comment type="caution">
    <text evidence="5">The sequence shown here is derived from an EMBL/GenBank/DDBJ whole genome shotgun (WGS) entry which is preliminary data.</text>
</comment>